<dbReference type="SUPFAM" id="SSF103473">
    <property type="entry name" value="MFS general substrate transporter"/>
    <property type="match status" value="1"/>
</dbReference>
<feature type="transmembrane region" description="Helical" evidence="10">
    <location>
        <begin position="132"/>
        <end position="153"/>
    </location>
</feature>
<feature type="transmembrane region" description="Helical" evidence="10">
    <location>
        <begin position="165"/>
        <end position="189"/>
    </location>
</feature>
<evidence type="ECO:0000256" key="1">
    <source>
        <dbReference type="ARBA" id="ARBA00004651"/>
    </source>
</evidence>
<organism evidence="12 13">
    <name type="scientific">Streptomyces bambusae</name>
    <dbReference type="NCBI Taxonomy" id="1550616"/>
    <lineage>
        <taxon>Bacteria</taxon>
        <taxon>Bacillati</taxon>
        <taxon>Actinomycetota</taxon>
        <taxon>Actinomycetes</taxon>
        <taxon>Kitasatosporales</taxon>
        <taxon>Streptomycetaceae</taxon>
        <taxon>Streptomyces</taxon>
    </lineage>
</organism>
<evidence type="ECO:0000256" key="10">
    <source>
        <dbReference type="SAM" id="Phobius"/>
    </source>
</evidence>
<keyword evidence="8" id="KW-0046">Antibiotic resistance</keyword>
<sequence>MTAPNIPAAATAPDPDPDQAPDPDPAPAGTRRGLGPEVRKAAAVVIVGATMSFLDSTIVNVALDALSTDLSAPLATVQWVVTAYLLAVAAVIPVSGWAARRLGARRTYVWAVVVFTLASALCALAANAPQLIAFRALQGLGGGLIMPVGQMILARAAGPKNMSRVMATVGVPIVLAPVFGPFAGGLLLHHADWRWIFLVNLPVGAAAVACALLLLEPGSREAAAPLDVPGLVAVSTAMAALTYGLGGGAGAPFALGAGAVLLVLFVLRSLRTAHPLLDVRLYRRPVFRAASVTTFLLSTGMYGGMVVMPLYFQDVRQADPVTTAVLLVPSSIGAAAATWLSGRAAERWGGGRTALAGAVLSLVASVPFVLLRADTPYAVIGAAMTLSGFGVGLSVMPAMTTAFRTLEPAKIGDAAPQLAVLQRLGGSIATAVLVAVLQSGLDSADATAPARADAFAVTFAWSLALSAAAALAAVRLARAQREEPAC</sequence>
<feature type="transmembrane region" description="Helical" evidence="10">
    <location>
        <begin position="324"/>
        <end position="342"/>
    </location>
</feature>
<evidence type="ECO:0000256" key="5">
    <source>
        <dbReference type="ARBA" id="ARBA00022692"/>
    </source>
</evidence>
<evidence type="ECO:0000313" key="12">
    <source>
        <dbReference type="EMBL" id="MBW5485756.1"/>
    </source>
</evidence>
<feature type="transmembrane region" description="Helical" evidence="10">
    <location>
        <begin position="354"/>
        <end position="371"/>
    </location>
</feature>
<dbReference type="InterPro" id="IPR011701">
    <property type="entry name" value="MFS"/>
</dbReference>
<keyword evidence="7 10" id="KW-0472">Membrane</keyword>
<evidence type="ECO:0000259" key="11">
    <source>
        <dbReference type="PROSITE" id="PS50850"/>
    </source>
</evidence>
<keyword evidence="6 10" id="KW-1133">Transmembrane helix</keyword>
<feature type="transmembrane region" description="Helical" evidence="10">
    <location>
        <begin position="287"/>
        <end position="312"/>
    </location>
</feature>
<dbReference type="RefSeq" id="WP_219670637.1">
    <property type="nucleotide sequence ID" value="NZ_WTFF01000292.1"/>
</dbReference>
<feature type="transmembrane region" description="Helical" evidence="10">
    <location>
        <begin position="222"/>
        <end position="243"/>
    </location>
</feature>
<comment type="similarity">
    <text evidence="2">Belongs to the major facilitator superfamily. EmrB family.</text>
</comment>
<name>A0ABS6ZDF6_9ACTN</name>
<feature type="transmembrane region" description="Helical" evidence="10">
    <location>
        <begin position="420"/>
        <end position="441"/>
    </location>
</feature>
<evidence type="ECO:0000256" key="4">
    <source>
        <dbReference type="ARBA" id="ARBA00022475"/>
    </source>
</evidence>
<evidence type="ECO:0000256" key="2">
    <source>
        <dbReference type="ARBA" id="ARBA00008537"/>
    </source>
</evidence>
<evidence type="ECO:0000256" key="3">
    <source>
        <dbReference type="ARBA" id="ARBA00022448"/>
    </source>
</evidence>
<feature type="transmembrane region" description="Helical" evidence="10">
    <location>
        <begin position="41"/>
        <end position="63"/>
    </location>
</feature>
<evidence type="ECO:0000256" key="7">
    <source>
        <dbReference type="ARBA" id="ARBA00023136"/>
    </source>
</evidence>
<feature type="region of interest" description="Disordered" evidence="9">
    <location>
        <begin position="1"/>
        <end position="33"/>
    </location>
</feature>
<dbReference type="InterPro" id="IPR020846">
    <property type="entry name" value="MFS_dom"/>
</dbReference>
<keyword evidence="5 10" id="KW-0812">Transmembrane</keyword>
<dbReference type="InterPro" id="IPR036259">
    <property type="entry name" value="MFS_trans_sf"/>
</dbReference>
<feature type="domain" description="Major facilitator superfamily (MFS) profile" evidence="11">
    <location>
        <begin position="41"/>
        <end position="481"/>
    </location>
</feature>
<dbReference type="Pfam" id="PF07690">
    <property type="entry name" value="MFS_1"/>
    <property type="match status" value="1"/>
</dbReference>
<dbReference type="PANTHER" id="PTHR42718:SF9">
    <property type="entry name" value="MAJOR FACILITATOR SUPERFAMILY MULTIDRUG TRANSPORTER MFSC"/>
    <property type="match status" value="1"/>
</dbReference>
<keyword evidence="4" id="KW-1003">Cell membrane</keyword>
<dbReference type="Gene3D" id="1.20.1720.10">
    <property type="entry name" value="Multidrug resistance protein D"/>
    <property type="match status" value="1"/>
</dbReference>
<feature type="compositionally biased region" description="Low complexity" evidence="9">
    <location>
        <begin position="1"/>
        <end position="13"/>
    </location>
</feature>
<gene>
    <name evidence="12" type="ORF">GPJ59_28755</name>
</gene>
<feature type="transmembrane region" description="Helical" evidence="10">
    <location>
        <begin position="249"/>
        <end position="267"/>
    </location>
</feature>
<dbReference type="PROSITE" id="PS50850">
    <property type="entry name" value="MFS"/>
    <property type="match status" value="1"/>
</dbReference>
<comment type="subcellular location">
    <subcellularLocation>
        <location evidence="1">Cell membrane</location>
        <topology evidence="1">Multi-pass membrane protein</topology>
    </subcellularLocation>
</comment>
<feature type="transmembrane region" description="Helical" evidence="10">
    <location>
        <begin position="195"/>
        <end position="215"/>
    </location>
</feature>
<feature type="transmembrane region" description="Helical" evidence="10">
    <location>
        <begin position="107"/>
        <end position="126"/>
    </location>
</feature>
<evidence type="ECO:0000313" key="13">
    <source>
        <dbReference type="Proteomes" id="UP000812013"/>
    </source>
</evidence>
<dbReference type="Proteomes" id="UP000812013">
    <property type="component" value="Unassembled WGS sequence"/>
</dbReference>
<keyword evidence="13" id="KW-1185">Reference proteome</keyword>
<evidence type="ECO:0000256" key="9">
    <source>
        <dbReference type="SAM" id="MobiDB-lite"/>
    </source>
</evidence>
<feature type="transmembrane region" description="Helical" evidence="10">
    <location>
        <begin position="75"/>
        <end position="95"/>
    </location>
</feature>
<keyword evidence="3" id="KW-0813">Transport</keyword>
<protein>
    <submittedName>
        <fullName evidence="12">DHA2 family efflux MFS transporter permease subunit</fullName>
    </submittedName>
</protein>
<dbReference type="EMBL" id="WTFF01000292">
    <property type="protein sequence ID" value="MBW5485756.1"/>
    <property type="molecule type" value="Genomic_DNA"/>
</dbReference>
<reference evidence="12 13" key="1">
    <citation type="submission" date="2019-12" db="EMBL/GenBank/DDBJ databases">
        <title>Genome sequence of Streptomyces bambusae.</title>
        <authorList>
            <person name="Bansal K."/>
            <person name="Choksket S."/>
            <person name="Korpole S."/>
            <person name="Patil P.B."/>
        </authorList>
    </citation>
    <scope>NUCLEOTIDE SEQUENCE [LARGE SCALE GENOMIC DNA]</scope>
    <source>
        <strain evidence="12 13">SK60</strain>
    </source>
</reference>
<evidence type="ECO:0000256" key="6">
    <source>
        <dbReference type="ARBA" id="ARBA00022989"/>
    </source>
</evidence>
<dbReference type="NCBIfam" id="TIGR00711">
    <property type="entry name" value="efflux_EmrB"/>
    <property type="match status" value="1"/>
</dbReference>
<dbReference type="PANTHER" id="PTHR42718">
    <property type="entry name" value="MAJOR FACILITATOR SUPERFAMILY MULTIDRUG TRANSPORTER MFSC"/>
    <property type="match status" value="1"/>
</dbReference>
<comment type="caution">
    <text evidence="12">The sequence shown here is derived from an EMBL/GenBank/DDBJ whole genome shotgun (WGS) entry which is preliminary data.</text>
</comment>
<dbReference type="InterPro" id="IPR004638">
    <property type="entry name" value="EmrB-like"/>
</dbReference>
<accession>A0ABS6ZDF6</accession>
<feature type="transmembrane region" description="Helical" evidence="10">
    <location>
        <begin position="453"/>
        <end position="474"/>
    </location>
</feature>
<evidence type="ECO:0000256" key="8">
    <source>
        <dbReference type="ARBA" id="ARBA00023251"/>
    </source>
</evidence>
<feature type="transmembrane region" description="Helical" evidence="10">
    <location>
        <begin position="377"/>
        <end position="399"/>
    </location>
</feature>
<dbReference type="Gene3D" id="1.20.1250.20">
    <property type="entry name" value="MFS general substrate transporter like domains"/>
    <property type="match status" value="1"/>
</dbReference>
<proteinExistence type="inferred from homology"/>